<evidence type="ECO:0000313" key="3">
    <source>
        <dbReference type="EMBL" id="KEO93084.1"/>
    </source>
</evidence>
<evidence type="ECO:0000313" key="4">
    <source>
        <dbReference type="Proteomes" id="UP000027866"/>
    </source>
</evidence>
<accession>A0A074MHY8</accession>
<feature type="coiled-coil region" evidence="1">
    <location>
        <begin position="248"/>
        <end position="275"/>
    </location>
</feature>
<dbReference type="Proteomes" id="UP000027866">
    <property type="component" value="Unassembled WGS sequence"/>
</dbReference>
<dbReference type="SMART" id="SM00880">
    <property type="entry name" value="CHAD"/>
    <property type="match status" value="1"/>
</dbReference>
<evidence type="ECO:0000259" key="2">
    <source>
        <dbReference type="PROSITE" id="PS51708"/>
    </source>
</evidence>
<name>A0A074MHY8_9SPHN</name>
<dbReference type="InterPro" id="IPR038186">
    <property type="entry name" value="CHAD_dom_sf"/>
</dbReference>
<protein>
    <recommendedName>
        <fullName evidence="2">CHAD domain-containing protein</fullName>
    </recommendedName>
</protein>
<dbReference type="Gene3D" id="1.40.20.10">
    <property type="entry name" value="CHAD domain"/>
    <property type="match status" value="1"/>
</dbReference>
<dbReference type="PROSITE" id="PS51708">
    <property type="entry name" value="CHAD"/>
    <property type="match status" value="1"/>
</dbReference>
<organism evidence="3 4">
    <name type="scientific">Erythrobacter litoralis</name>
    <dbReference type="NCBI Taxonomy" id="39960"/>
    <lineage>
        <taxon>Bacteria</taxon>
        <taxon>Pseudomonadati</taxon>
        <taxon>Pseudomonadota</taxon>
        <taxon>Alphaproteobacteria</taxon>
        <taxon>Sphingomonadales</taxon>
        <taxon>Erythrobacteraceae</taxon>
        <taxon>Erythrobacter/Porphyrobacter group</taxon>
        <taxon>Erythrobacter</taxon>
    </lineage>
</organism>
<dbReference type="Pfam" id="PF05235">
    <property type="entry name" value="CHAD"/>
    <property type="match status" value="1"/>
</dbReference>
<reference evidence="3 4" key="1">
    <citation type="submission" date="2014-04" db="EMBL/GenBank/DDBJ databases">
        <title>A comprehensive comparison of genomes of Erythrobacter spp. Strains.</title>
        <authorList>
            <person name="Zheng Q."/>
        </authorList>
    </citation>
    <scope>NUCLEOTIDE SEQUENCE [LARGE SCALE GENOMIC DNA]</scope>
    <source>
        <strain evidence="3 4">DSM 8509</strain>
    </source>
</reference>
<dbReference type="KEGG" id="elq:Ga0102493_112031"/>
<dbReference type="PANTHER" id="PTHR39339:SF1">
    <property type="entry name" value="CHAD DOMAIN-CONTAINING PROTEIN"/>
    <property type="match status" value="1"/>
</dbReference>
<comment type="caution">
    <text evidence="3">The sequence shown here is derived from an EMBL/GenBank/DDBJ whole genome shotgun (WGS) entry which is preliminary data.</text>
</comment>
<dbReference type="InterPro" id="IPR007899">
    <property type="entry name" value="CHAD_dom"/>
</dbReference>
<keyword evidence="1" id="KW-0175">Coiled coil</keyword>
<feature type="domain" description="CHAD" evidence="2">
    <location>
        <begin position="8"/>
        <end position="282"/>
    </location>
</feature>
<sequence>MTYSFDTPCRVEQQVRAIADYQIGAALGELDRDEEDREDIVHDVRLRCKKLRGLIRLVRPAFAGYKAENAAFRHIAHLFEDMRDAKVMQDTYDALIAAFEDQVDRSAFASVRREMTSRRKAVLARADWDALRGKAREALVEARDRARGWSLEAEGWDAIEDGLAKTHKRAVKAMDRAVRDPTGPNHHEWRKRAKYHWYHTRLLKHAFPQALKPRAATIKDLCDMLGDHHDMHVFIETLEGEPGAFGEAETIALLRAMAERRSEELENEARALGDRLFAEGTGALTARIGAYWSAWETQAQPADAA</sequence>
<dbReference type="PATRIC" id="fig|39960.10.peg.1119"/>
<dbReference type="RefSeq" id="WP_051697985.1">
    <property type="nucleotide sequence ID" value="NZ_CP017057.1"/>
</dbReference>
<dbReference type="EMBL" id="JMIX01000007">
    <property type="protein sequence ID" value="KEO93084.1"/>
    <property type="molecule type" value="Genomic_DNA"/>
</dbReference>
<evidence type="ECO:0000256" key="1">
    <source>
        <dbReference type="SAM" id="Coils"/>
    </source>
</evidence>
<dbReference type="PANTHER" id="PTHR39339">
    <property type="entry name" value="SLR1444 PROTEIN"/>
    <property type="match status" value="1"/>
</dbReference>
<dbReference type="AlphaFoldDB" id="A0A074MHY8"/>
<proteinExistence type="predicted"/>
<gene>
    <name evidence="3" type="ORF">EH32_12725</name>
</gene>
<keyword evidence="4" id="KW-1185">Reference proteome</keyword>